<name>A0A6S7IN31_PARCT</name>
<evidence type="ECO:0000313" key="2">
    <source>
        <dbReference type="Proteomes" id="UP001152795"/>
    </source>
</evidence>
<keyword evidence="2" id="KW-1185">Reference proteome</keyword>
<sequence>MAEEFKKGTVDKDGVTEEKTAFETGIRESQRERIPTLKGERIPTSAITMRLFNCIQSMAKTSEYSRSRSGRFSRCVCVTT</sequence>
<protein>
    <submittedName>
        <fullName evidence="1">Uncharacterized protein</fullName>
    </submittedName>
</protein>
<evidence type="ECO:0000313" key="1">
    <source>
        <dbReference type="EMBL" id="CAB4007122.1"/>
    </source>
</evidence>
<dbReference type="AlphaFoldDB" id="A0A6S7IN31"/>
<gene>
    <name evidence="1" type="ORF">PACLA_8A045228</name>
</gene>
<organism evidence="1 2">
    <name type="scientific">Paramuricea clavata</name>
    <name type="common">Red gorgonian</name>
    <name type="synonym">Violescent sea-whip</name>
    <dbReference type="NCBI Taxonomy" id="317549"/>
    <lineage>
        <taxon>Eukaryota</taxon>
        <taxon>Metazoa</taxon>
        <taxon>Cnidaria</taxon>
        <taxon>Anthozoa</taxon>
        <taxon>Octocorallia</taxon>
        <taxon>Malacalcyonacea</taxon>
        <taxon>Plexauridae</taxon>
        <taxon>Paramuricea</taxon>
    </lineage>
</organism>
<accession>A0A6S7IN31</accession>
<dbReference type="Proteomes" id="UP001152795">
    <property type="component" value="Unassembled WGS sequence"/>
</dbReference>
<proteinExistence type="predicted"/>
<reference evidence="1" key="1">
    <citation type="submission" date="2020-04" db="EMBL/GenBank/DDBJ databases">
        <authorList>
            <person name="Alioto T."/>
            <person name="Alioto T."/>
            <person name="Gomez Garrido J."/>
        </authorList>
    </citation>
    <scope>NUCLEOTIDE SEQUENCE</scope>
    <source>
        <strain evidence="1">A484AB</strain>
    </source>
</reference>
<dbReference type="EMBL" id="CACRXK020005705">
    <property type="protein sequence ID" value="CAB4007122.1"/>
    <property type="molecule type" value="Genomic_DNA"/>
</dbReference>
<comment type="caution">
    <text evidence="1">The sequence shown here is derived from an EMBL/GenBank/DDBJ whole genome shotgun (WGS) entry which is preliminary data.</text>
</comment>